<evidence type="ECO:0000313" key="1">
    <source>
        <dbReference type="EMBL" id="MCP2728765.1"/>
    </source>
</evidence>
<comment type="caution">
    <text evidence="1">The sequence shown here is derived from an EMBL/GenBank/DDBJ whole genome shotgun (WGS) entry which is preliminary data.</text>
</comment>
<dbReference type="Proteomes" id="UP001204953">
    <property type="component" value="Unassembled WGS sequence"/>
</dbReference>
<sequence>MAIEIENKDQQHPRAKKDGEVVERLLQESANDNNLAEVARLRIRYGGFPGARSMQRNLDIVLERWNLTEEGLFELTRQIHAEGRAYKRNSNGEEQEDWT</sequence>
<gene>
    <name evidence="1" type="ORF">NJ959_09830</name>
</gene>
<protein>
    <submittedName>
        <fullName evidence="1">DUF3288 family protein</fullName>
    </submittedName>
</protein>
<dbReference type="RefSeq" id="WP_254011558.1">
    <property type="nucleotide sequence ID" value="NZ_JAMZMM010000073.1"/>
</dbReference>
<reference evidence="1" key="1">
    <citation type="submission" date="2022-06" db="EMBL/GenBank/DDBJ databases">
        <title>New cyanobacteria of genus Symplocastrum in benthos of Lake Baikal.</title>
        <authorList>
            <person name="Sorokovikova E."/>
            <person name="Tikhonova I."/>
            <person name="Krasnopeev A."/>
            <person name="Evseev P."/>
            <person name="Gladkikh A."/>
            <person name="Belykh O."/>
        </authorList>
    </citation>
    <scope>NUCLEOTIDE SEQUENCE</scope>
    <source>
        <strain evidence="1">BBK-W-15</strain>
    </source>
</reference>
<evidence type="ECO:0000313" key="2">
    <source>
        <dbReference type="Proteomes" id="UP001204953"/>
    </source>
</evidence>
<keyword evidence="2" id="KW-1185">Reference proteome</keyword>
<dbReference type="AlphaFoldDB" id="A0AAE3GQC3"/>
<name>A0AAE3GQC3_9CYAN</name>
<dbReference type="Pfam" id="PF11691">
    <property type="entry name" value="DUF3288"/>
    <property type="match status" value="1"/>
</dbReference>
<dbReference type="InterPro" id="IPR021705">
    <property type="entry name" value="DUF3288"/>
</dbReference>
<dbReference type="EMBL" id="JAMZMM010000073">
    <property type="protein sequence ID" value="MCP2728765.1"/>
    <property type="molecule type" value="Genomic_DNA"/>
</dbReference>
<accession>A0AAE3GQC3</accession>
<organism evidence="1 2">
    <name type="scientific">Limnofasciculus baicalensis BBK-W-15</name>
    <dbReference type="NCBI Taxonomy" id="2699891"/>
    <lineage>
        <taxon>Bacteria</taxon>
        <taxon>Bacillati</taxon>
        <taxon>Cyanobacteriota</taxon>
        <taxon>Cyanophyceae</taxon>
        <taxon>Coleofasciculales</taxon>
        <taxon>Coleofasciculaceae</taxon>
        <taxon>Limnofasciculus</taxon>
        <taxon>Limnofasciculus baicalensis</taxon>
    </lineage>
</organism>
<proteinExistence type="predicted"/>